<keyword evidence="1" id="KW-0812">Transmembrane</keyword>
<reference evidence="4" key="1">
    <citation type="submission" date="2017-04" db="EMBL/GenBank/DDBJ databases">
        <authorList>
            <person name="Varghese N."/>
            <person name="Submissions S."/>
        </authorList>
    </citation>
    <scope>NUCLEOTIDE SEQUENCE [LARGE SCALE GENOMIC DNA]</scope>
    <source>
        <strain evidence="4">RKEM611</strain>
    </source>
</reference>
<name>A0A1Y6CJ63_9BACT</name>
<keyword evidence="1" id="KW-0472">Membrane</keyword>
<gene>
    <name evidence="3" type="ORF">SAMN06296036_117107</name>
</gene>
<sequence>MNSRVLPYFVLFLIGLAGAYWASGPKDKVDRGQVWLNIDGKIELITYQDPKKRVIVDADQRWVTEAEMQDGIDLPPVEYKAGKAFENVLEDLETLRALKTIGKFSEVSAEEYGFAGEEKTTLIIKTKNEEYSFEIGKRSFQTSNVFVRDMKRDEVILVSRSAINILRNAKARLYERKPYNFDLNDDVVAVQISRGDKSLELVKEGRSEKGKVVWKRSDKDDKADSEASWLEKVLKLQVKKYATPVERQNLDKADALVTIGFKGQKNDVESMSILKLNPGGDELEQFWLKSNYVKTYVLVDSNRAKTLVQDLSNFLM</sequence>
<dbReference type="Proteomes" id="UP000192907">
    <property type="component" value="Unassembled WGS sequence"/>
</dbReference>
<evidence type="ECO:0000259" key="2">
    <source>
        <dbReference type="Pfam" id="PF14238"/>
    </source>
</evidence>
<dbReference type="InterPro" id="IPR025641">
    <property type="entry name" value="DUF4340"/>
</dbReference>
<dbReference type="RefSeq" id="WP_159455524.1">
    <property type="nucleotide sequence ID" value="NZ_FWZT01000017.1"/>
</dbReference>
<dbReference type="AlphaFoldDB" id="A0A1Y6CJ63"/>
<keyword evidence="4" id="KW-1185">Reference proteome</keyword>
<organism evidence="3 4">
    <name type="scientific">Pseudobacteriovorax antillogorgiicola</name>
    <dbReference type="NCBI Taxonomy" id="1513793"/>
    <lineage>
        <taxon>Bacteria</taxon>
        <taxon>Pseudomonadati</taxon>
        <taxon>Bdellovibrionota</taxon>
        <taxon>Oligoflexia</taxon>
        <taxon>Oligoflexales</taxon>
        <taxon>Pseudobacteriovoracaceae</taxon>
        <taxon>Pseudobacteriovorax</taxon>
    </lineage>
</organism>
<dbReference type="STRING" id="1513793.SAMN06296036_117107"/>
<feature type="domain" description="DUF4340" evidence="2">
    <location>
        <begin position="109"/>
        <end position="250"/>
    </location>
</feature>
<keyword evidence="1" id="KW-1133">Transmembrane helix</keyword>
<dbReference type="EMBL" id="FWZT01000017">
    <property type="protein sequence ID" value="SMF55365.1"/>
    <property type="molecule type" value="Genomic_DNA"/>
</dbReference>
<evidence type="ECO:0000313" key="3">
    <source>
        <dbReference type="EMBL" id="SMF55365.1"/>
    </source>
</evidence>
<feature type="transmembrane region" description="Helical" evidence="1">
    <location>
        <begin position="6"/>
        <end position="23"/>
    </location>
</feature>
<evidence type="ECO:0000313" key="4">
    <source>
        <dbReference type="Proteomes" id="UP000192907"/>
    </source>
</evidence>
<accession>A0A1Y6CJ63</accession>
<dbReference type="Pfam" id="PF14238">
    <property type="entry name" value="DUF4340"/>
    <property type="match status" value="1"/>
</dbReference>
<evidence type="ECO:0000256" key="1">
    <source>
        <dbReference type="SAM" id="Phobius"/>
    </source>
</evidence>
<protein>
    <recommendedName>
        <fullName evidence="2">DUF4340 domain-containing protein</fullName>
    </recommendedName>
</protein>
<proteinExistence type="predicted"/>